<dbReference type="SUPFAM" id="SSF47336">
    <property type="entry name" value="ACP-like"/>
    <property type="match status" value="2"/>
</dbReference>
<dbReference type="InterPro" id="IPR020806">
    <property type="entry name" value="PKS_PP-bd"/>
</dbReference>
<organism evidence="6 7">
    <name type="scientific">Actinomadura napierensis</name>
    <dbReference type="NCBI Taxonomy" id="267854"/>
    <lineage>
        <taxon>Bacteria</taxon>
        <taxon>Bacillati</taxon>
        <taxon>Actinomycetota</taxon>
        <taxon>Actinomycetes</taxon>
        <taxon>Streptosporangiales</taxon>
        <taxon>Thermomonosporaceae</taxon>
        <taxon>Actinomadura</taxon>
    </lineage>
</organism>
<dbReference type="CDD" id="cd05930">
    <property type="entry name" value="A_NRPS"/>
    <property type="match status" value="2"/>
</dbReference>
<dbReference type="Gene3D" id="1.10.1200.10">
    <property type="entry name" value="ACP-like"/>
    <property type="match status" value="2"/>
</dbReference>
<dbReference type="InterPro" id="IPR010071">
    <property type="entry name" value="AA_adenyl_dom"/>
</dbReference>
<dbReference type="InterPro" id="IPR001242">
    <property type="entry name" value="Condensation_dom"/>
</dbReference>
<dbReference type="CDD" id="cd19531">
    <property type="entry name" value="LCL_NRPS-like"/>
    <property type="match status" value="1"/>
</dbReference>
<evidence type="ECO:0000256" key="3">
    <source>
        <dbReference type="ARBA" id="ARBA00022553"/>
    </source>
</evidence>
<evidence type="ECO:0000313" key="7">
    <source>
        <dbReference type="Proteomes" id="UP001501020"/>
    </source>
</evidence>
<dbReference type="SUPFAM" id="SSF52777">
    <property type="entry name" value="CoA-dependent acyltransferases"/>
    <property type="match status" value="2"/>
</dbReference>
<dbReference type="InterPro" id="IPR042099">
    <property type="entry name" value="ANL_N_sf"/>
</dbReference>
<dbReference type="Gene3D" id="3.30.559.30">
    <property type="entry name" value="Nonribosomal peptide synthetase, condensation domain"/>
    <property type="match status" value="1"/>
</dbReference>
<dbReference type="PROSITE" id="PS00455">
    <property type="entry name" value="AMP_BINDING"/>
    <property type="match status" value="2"/>
</dbReference>
<dbReference type="InterPro" id="IPR045851">
    <property type="entry name" value="AMP-bd_C_sf"/>
</dbReference>
<dbReference type="PROSITE" id="PS50075">
    <property type="entry name" value="CARRIER"/>
    <property type="match status" value="2"/>
</dbReference>
<dbReference type="Gene3D" id="2.30.38.10">
    <property type="entry name" value="Luciferase, Domain 3"/>
    <property type="match status" value="1"/>
</dbReference>
<dbReference type="Gene3D" id="3.30.559.10">
    <property type="entry name" value="Chloramphenicol acetyltransferase-like domain"/>
    <property type="match status" value="1"/>
</dbReference>
<dbReference type="Pfam" id="PF00501">
    <property type="entry name" value="AMP-binding"/>
    <property type="match status" value="2"/>
</dbReference>
<dbReference type="InterPro" id="IPR009081">
    <property type="entry name" value="PP-bd_ACP"/>
</dbReference>
<keyword evidence="7" id="KW-1185">Reference proteome</keyword>
<dbReference type="Pfam" id="PF13193">
    <property type="entry name" value="AMP-binding_C"/>
    <property type="match status" value="2"/>
</dbReference>
<comment type="cofactor">
    <cofactor evidence="1">
        <name>pantetheine 4'-phosphate</name>
        <dbReference type="ChEBI" id="CHEBI:47942"/>
    </cofactor>
</comment>
<accession>A0ABN2ZU78</accession>
<dbReference type="InterPro" id="IPR020845">
    <property type="entry name" value="AMP-binding_CS"/>
</dbReference>
<dbReference type="Gene3D" id="3.40.50.980">
    <property type="match status" value="2"/>
</dbReference>
<proteinExistence type="predicted"/>
<dbReference type="NCBIfam" id="TIGR01733">
    <property type="entry name" value="AA-adenyl-dom"/>
    <property type="match status" value="2"/>
</dbReference>
<dbReference type="SMART" id="SM00823">
    <property type="entry name" value="PKS_PP"/>
    <property type="match status" value="2"/>
</dbReference>
<dbReference type="EMBL" id="BAAAMR010000047">
    <property type="protein sequence ID" value="GAA2147722.1"/>
    <property type="molecule type" value="Genomic_DNA"/>
</dbReference>
<dbReference type="Gene3D" id="3.40.50.12780">
    <property type="entry name" value="N-terminal domain of ligase-like"/>
    <property type="match status" value="1"/>
</dbReference>
<dbReference type="SUPFAM" id="SSF56801">
    <property type="entry name" value="Acetyl-CoA synthetase-like"/>
    <property type="match status" value="2"/>
</dbReference>
<evidence type="ECO:0000256" key="1">
    <source>
        <dbReference type="ARBA" id="ARBA00001957"/>
    </source>
</evidence>
<dbReference type="PANTHER" id="PTHR45527">
    <property type="entry name" value="NONRIBOSOMAL PEPTIDE SYNTHETASE"/>
    <property type="match status" value="1"/>
</dbReference>
<evidence type="ECO:0000259" key="5">
    <source>
        <dbReference type="PROSITE" id="PS50075"/>
    </source>
</evidence>
<dbReference type="PANTHER" id="PTHR45527:SF1">
    <property type="entry name" value="FATTY ACID SYNTHASE"/>
    <property type="match status" value="1"/>
</dbReference>
<keyword evidence="3" id="KW-0597">Phosphoprotein</keyword>
<feature type="domain" description="Carrier" evidence="5">
    <location>
        <begin position="1551"/>
        <end position="1625"/>
    </location>
</feature>
<keyword evidence="2" id="KW-0596">Phosphopantetheine</keyword>
<gene>
    <name evidence="6" type="ORF">GCM10009727_50110</name>
</gene>
<dbReference type="RefSeq" id="WP_344271664.1">
    <property type="nucleotide sequence ID" value="NZ_BAAAMR010000047.1"/>
</dbReference>
<dbReference type="Pfam" id="PF00550">
    <property type="entry name" value="PP-binding"/>
    <property type="match status" value="2"/>
</dbReference>
<comment type="caution">
    <text evidence="6">The sequence shown here is derived from an EMBL/GenBank/DDBJ whole genome shotgun (WGS) entry which is preliminary data.</text>
</comment>
<reference evidence="6 7" key="1">
    <citation type="journal article" date="2019" name="Int. J. Syst. Evol. Microbiol.">
        <title>The Global Catalogue of Microorganisms (GCM) 10K type strain sequencing project: providing services to taxonomists for standard genome sequencing and annotation.</title>
        <authorList>
            <consortium name="The Broad Institute Genomics Platform"/>
            <consortium name="The Broad Institute Genome Sequencing Center for Infectious Disease"/>
            <person name="Wu L."/>
            <person name="Ma J."/>
        </authorList>
    </citation>
    <scope>NUCLEOTIDE SEQUENCE [LARGE SCALE GENOMIC DNA]</scope>
    <source>
        <strain evidence="6 7">JCM 13850</strain>
    </source>
</reference>
<name>A0ABN2ZU78_9ACTN</name>
<dbReference type="InterPro" id="IPR036736">
    <property type="entry name" value="ACP-like_sf"/>
</dbReference>
<dbReference type="Gene3D" id="3.30.300.30">
    <property type="match status" value="2"/>
</dbReference>
<feature type="region of interest" description="Disordered" evidence="4">
    <location>
        <begin position="505"/>
        <end position="526"/>
    </location>
</feature>
<dbReference type="Proteomes" id="UP001501020">
    <property type="component" value="Unassembled WGS sequence"/>
</dbReference>
<dbReference type="InterPro" id="IPR025110">
    <property type="entry name" value="AMP-bd_C"/>
</dbReference>
<sequence>MSFVPSPPDGAVTVPALIARKAAESPNAVAVVDGDDELTYDELDARSDRLARRLRALGAGRGRRVGVCLHRGADLVVALLAVWRAGAAYVPLDPGHPRRRLAWMIRDTGADLVLTTEAADAGREAAKEAGARALLIEELRSGAEEPPPAGPVEVTGLDVAYVLYTSGSTGEPKGVVIDHAGFANAVAWLARAHGLSNRDRLLHKTAMTFDAAQLEVFAPLVGGGTLVAAPDGAERDPAALLREIAAHRITVVQVVPSLLRALVEEPGWDGCESLRLVLSGGEQLHAELARRLRDRVPADVVNTYGPSECSVDVTAHRHDPAQASGPVAIGRPVTGMRVIVLDAAGRPVPPGVRGELHIGGIGVGPGYLDRPALTAERYVPDPLGPPGSRLFRTGDLVFWREDGTLEFVGRLDHQVKVNGVRIEPGEVEAALSAHPGVAQAVVAPYRTAGLGLRLAGHVRPVDGGRGLPGDLRDFLGERLPGTHVPAAFVEIESFPLTSSGKVDRAALPEPGAAGDRPWAPDAPPRTPEERLVAGVWEDLLKVEGVRVRDDFFHLGGTSLQLTRLANRLRAASGREIHLPGLLAAATVEEQARLIAAPPSADPPVPAAGPVAVPREGGLPLSSGQRRLWVLDRMNPRAFEWVSPLLIPVPTGTSPDAVRSALDALVARHEALRTRYGVVDGEPVQFVDPPRPAELRTVEVTREGFAALLDEEFDRGFDLENGPVLRAVLATLPGEQVLVLTMHHIACDGWSAAILQREFGLLLAADRDGAEPATLPPLPVQYADHAVWQRERLGEEVIEAELAHWRRALHGLTPLALRPDRLRPPVRDPRGALVPFTVRRDVADGLTRLGRRHDATPFMTLLTAFAVLLARHTGRWDVPVGTPVAGRHRPEVEGVVGFFLNSLVVRCGLGPELPFEEALVRVRDACRDAFAHQELPFERLVEDLAPDRDLSRTPLYQAAFDLHDEELTASVAGGDLDSYIKAWRVAKTDLTLFMRREPDGTMVGGLEYATALFEQATIERMAGHFGLLLEAVATDPGVPVGTLGLLPADEQDRLLAWGEGTAVAAAPRSVLELFEERAAASPSAVAVVAGTEPVTYGEVEERANRLAWYLAGWGVGPESVVGVRLDRGADLVVSLLAVWKAGAAFVPLDPSAPDERTASMPADAGASLTLTGAVLNEDSEEIARMPVTRPDVARDPDRAAYVIFTSGSTGRPKGVQVTHRGLANHVGWASSELLGGDGAGGAPVFSSVAFDLQVPSLWAPLVSGRAVHLFPQDADLAGLGKWLASEGPFGFVKLTPSHLEILAGQLPMDELRALAETFVVAGEALPSALAVPFARARAQGRVLNEYGPTEASVGTCVFPVEGDVAGEVVPIGRPLPGMTMRVLDAEMRLVPVGVAGELFVGGVGVARGYCGNPALTAERFVPDPFEVGSRLYRTGDLVRVLPGGDVEFLGRLDDQVKIRGYRIEPGEVRAVVAAHPGVADAVVVARQDRLVAYVVPAGDVTGLREHCAGLLPEYMVPAAFVELPTIPLNANGKVDRHALPEPDTGPGDDAVEPRTVVEERIAEIWTELLGTTVGVHANFFQAGGNSIVAIRLIAEIQDAFDIDLQVRTVFENPTIAALALEIEDRVRAEIAQLSDAELLAGSLPLEGQD</sequence>
<dbReference type="InterPro" id="IPR000873">
    <property type="entry name" value="AMP-dep_synth/lig_dom"/>
</dbReference>
<protein>
    <recommendedName>
        <fullName evidence="5">Carrier domain-containing protein</fullName>
    </recommendedName>
</protein>
<dbReference type="InterPro" id="IPR023213">
    <property type="entry name" value="CAT-like_dom_sf"/>
</dbReference>
<feature type="domain" description="Carrier" evidence="5">
    <location>
        <begin position="523"/>
        <end position="598"/>
    </location>
</feature>
<dbReference type="Pfam" id="PF00668">
    <property type="entry name" value="Condensation"/>
    <property type="match status" value="1"/>
</dbReference>
<dbReference type="PROSITE" id="PS00012">
    <property type="entry name" value="PHOSPHOPANTETHEINE"/>
    <property type="match status" value="1"/>
</dbReference>
<evidence type="ECO:0000256" key="2">
    <source>
        <dbReference type="ARBA" id="ARBA00022450"/>
    </source>
</evidence>
<evidence type="ECO:0000256" key="4">
    <source>
        <dbReference type="SAM" id="MobiDB-lite"/>
    </source>
</evidence>
<dbReference type="InterPro" id="IPR006162">
    <property type="entry name" value="Ppantetheine_attach_site"/>
</dbReference>
<evidence type="ECO:0000313" key="6">
    <source>
        <dbReference type="EMBL" id="GAA2147722.1"/>
    </source>
</evidence>